<sequence>MNQPARGAGESQRGLQEAIKELIVRRGLAPGSPLPTEPELMAELSVSRHPLREAVKALQALGIVDVRHGLGTYVGRLSFAPLEAGVAFHARLSLRGDRREIGDLALIREVLEVGLARQVLARADEADLDTLEHAVAEMERAAAEGRHCPEADRLFRETLYAPLRDELVSDLLRVFWSVFDKVEAELPGAAETPRVAAAHRDILDALRGGDARQLTAALAGRRTGVHDRISRVPRRHAGEGGRSIGP</sequence>
<gene>
    <name evidence="5" type="ORF">ACFFIA_34570</name>
</gene>
<dbReference type="InterPro" id="IPR011711">
    <property type="entry name" value="GntR_C"/>
</dbReference>
<feature type="domain" description="HTH gntR-type" evidence="4">
    <location>
        <begin position="9"/>
        <end position="77"/>
    </location>
</feature>
<dbReference type="InterPro" id="IPR036390">
    <property type="entry name" value="WH_DNA-bd_sf"/>
</dbReference>
<dbReference type="InterPro" id="IPR000524">
    <property type="entry name" value="Tscrpt_reg_HTH_GntR"/>
</dbReference>
<comment type="caution">
    <text evidence="5">The sequence shown here is derived from an EMBL/GenBank/DDBJ whole genome shotgun (WGS) entry which is preliminary data.</text>
</comment>
<dbReference type="InterPro" id="IPR036388">
    <property type="entry name" value="WH-like_DNA-bd_sf"/>
</dbReference>
<accession>A0ABV6ME97</accession>
<dbReference type="Pfam" id="PF00392">
    <property type="entry name" value="GntR"/>
    <property type="match status" value="1"/>
</dbReference>
<dbReference type="SMART" id="SM00345">
    <property type="entry name" value="HTH_GNTR"/>
    <property type="match status" value="1"/>
</dbReference>
<keyword evidence="2" id="KW-0238">DNA-binding</keyword>
<dbReference type="InterPro" id="IPR008920">
    <property type="entry name" value="TF_FadR/GntR_C"/>
</dbReference>
<proteinExistence type="predicted"/>
<evidence type="ECO:0000313" key="5">
    <source>
        <dbReference type="EMBL" id="MFC0532757.1"/>
    </source>
</evidence>
<dbReference type="Gene3D" id="1.20.120.530">
    <property type="entry name" value="GntR ligand-binding domain-like"/>
    <property type="match status" value="1"/>
</dbReference>
<reference evidence="5 6" key="1">
    <citation type="submission" date="2024-09" db="EMBL/GenBank/DDBJ databases">
        <authorList>
            <person name="Sun Q."/>
            <person name="Mori K."/>
        </authorList>
    </citation>
    <scope>NUCLEOTIDE SEQUENCE [LARGE SCALE GENOMIC DNA]</scope>
    <source>
        <strain evidence="5 6">TBRC 3947</strain>
    </source>
</reference>
<dbReference type="SUPFAM" id="SSF46785">
    <property type="entry name" value="Winged helix' DNA-binding domain"/>
    <property type="match status" value="1"/>
</dbReference>
<dbReference type="CDD" id="cd07377">
    <property type="entry name" value="WHTH_GntR"/>
    <property type="match status" value="1"/>
</dbReference>
<dbReference type="SUPFAM" id="SSF48008">
    <property type="entry name" value="GntR ligand-binding domain-like"/>
    <property type="match status" value="1"/>
</dbReference>
<evidence type="ECO:0000256" key="1">
    <source>
        <dbReference type="ARBA" id="ARBA00023015"/>
    </source>
</evidence>
<dbReference type="SMART" id="SM00895">
    <property type="entry name" value="FCD"/>
    <property type="match status" value="1"/>
</dbReference>
<dbReference type="EMBL" id="JBHLUH010000074">
    <property type="protein sequence ID" value="MFC0532757.1"/>
    <property type="molecule type" value="Genomic_DNA"/>
</dbReference>
<keyword evidence="6" id="KW-1185">Reference proteome</keyword>
<evidence type="ECO:0000256" key="2">
    <source>
        <dbReference type="ARBA" id="ARBA00023125"/>
    </source>
</evidence>
<evidence type="ECO:0000256" key="3">
    <source>
        <dbReference type="ARBA" id="ARBA00023163"/>
    </source>
</evidence>
<protein>
    <submittedName>
        <fullName evidence="5">FadR/GntR family transcriptional regulator</fullName>
    </submittedName>
</protein>
<keyword evidence="1" id="KW-0805">Transcription regulation</keyword>
<dbReference type="PANTHER" id="PTHR43537:SF5">
    <property type="entry name" value="UXU OPERON TRANSCRIPTIONAL REGULATOR"/>
    <property type="match status" value="1"/>
</dbReference>
<dbReference type="Gene3D" id="1.10.10.10">
    <property type="entry name" value="Winged helix-like DNA-binding domain superfamily/Winged helix DNA-binding domain"/>
    <property type="match status" value="1"/>
</dbReference>
<dbReference type="PROSITE" id="PS50949">
    <property type="entry name" value="HTH_GNTR"/>
    <property type="match status" value="1"/>
</dbReference>
<evidence type="ECO:0000313" key="6">
    <source>
        <dbReference type="Proteomes" id="UP001589867"/>
    </source>
</evidence>
<dbReference type="PANTHER" id="PTHR43537">
    <property type="entry name" value="TRANSCRIPTIONAL REGULATOR, GNTR FAMILY"/>
    <property type="match status" value="1"/>
</dbReference>
<evidence type="ECO:0000259" key="4">
    <source>
        <dbReference type="PROSITE" id="PS50949"/>
    </source>
</evidence>
<name>A0ABV6ME97_9ACTN</name>
<dbReference type="Pfam" id="PF07729">
    <property type="entry name" value="FCD"/>
    <property type="match status" value="1"/>
</dbReference>
<dbReference type="PRINTS" id="PR00035">
    <property type="entry name" value="HTHGNTR"/>
</dbReference>
<keyword evidence="3" id="KW-0804">Transcription</keyword>
<organism evidence="5 6">
    <name type="scientific">Phytohabitans kaempferiae</name>
    <dbReference type="NCBI Taxonomy" id="1620943"/>
    <lineage>
        <taxon>Bacteria</taxon>
        <taxon>Bacillati</taxon>
        <taxon>Actinomycetota</taxon>
        <taxon>Actinomycetes</taxon>
        <taxon>Micromonosporales</taxon>
        <taxon>Micromonosporaceae</taxon>
    </lineage>
</organism>
<dbReference type="Proteomes" id="UP001589867">
    <property type="component" value="Unassembled WGS sequence"/>
</dbReference>
<dbReference type="RefSeq" id="WP_377259414.1">
    <property type="nucleotide sequence ID" value="NZ_JBHLUH010000074.1"/>
</dbReference>